<feature type="coiled-coil region" evidence="1">
    <location>
        <begin position="23"/>
        <end position="84"/>
    </location>
</feature>
<protein>
    <submittedName>
        <fullName evidence="3">Uncharacterized protein</fullName>
    </submittedName>
</protein>
<sequence>MKYLMIPLAALLASPGAYAACSAADVEAAAERLAERVAQLTENDPERAAEINEQLKEMDAKRTADELGDECQAYERRLQHIEQADKEADIPSNQER</sequence>
<proteinExistence type="predicted"/>
<name>A0AA41WN01_9GAMM</name>
<dbReference type="AlphaFoldDB" id="A0AA41WN01"/>
<comment type="caution">
    <text evidence="3">The sequence shown here is derived from an EMBL/GenBank/DDBJ whole genome shotgun (WGS) entry which is preliminary data.</text>
</comment>
<keyword evidence="1" id="KW-0175">Coiled coil</keyword>
<keyword evidence="2" id="KW-0732">Signal</keyword>
<gene>
    <name evidence="3" type="ORF">NJF43_12265</name>
</gene>
<evidence type="ECO:0000313" key="4">
    <source>
        <dbReference type="Proteomes" id="UP001165292"/>
    </source>
</evidence>
<evidence type="ECO:0000256" key="1">
    <source>
        <dbReference type="SAM" id="Coils"/>
    </source>
</evidence>
<dbReference type="EMBL" id="JAMYBS010000013">
    <property type="protein sequence ID" value="MCO7545528.1"/>
    <property type="molecule type" value="Genomic_DNA"/>
</dbReference>
<feature type="chain" id="PRO_5041469658" evidence="2">
    <location>
        <begin position="20"/>
        <end position="96"/>
    </location>
</feature>
<dbReference type="RefSeq" id="WP_253163220.1">
    <property type="nucleotide sequence ID" value="NZ_JAMYBS010000013.1"/>
</dbReference>
<evidence type="ECO:0000313" key="3">
    <source>
        <dbReference type="EMBL" id="MCO7545528.1"/>
    </source>
</evidence>
<accession>A0AA41WN01</accession>
<dbReference type="Proteomes" id="UP001165292">
    <property type="component" value="Unassembled WGS sequence"/>
</dbReference>
<evidence type="ECO:0000256" key="2">
    <source>
        <dbReference type="SAM" id="SignalP"/>
    </source>
</evidence>
<organism evidence="3 4">
    <name type="scientific">Stutzerimonas nitrititolerans</name>
    <dbReference type="NCBI Taxonomy" id="2482751"/>
    <lineage>
        <taxon>Bacteria</taxon>
        <taxon>Pseudomonadati</taxon>
        <taxon>Pseudomonadota</taxon>
        <taxon>Gammaproteobacteria</taxon>
        <taxon>Pseudomonadales</taxon>
        <taxon>Pseudomonadaceae</taxon>
        <taxon>Stutzerimonas</taxon>
    </lineage>
</organism>
<reference evidence="3" key="1">
    <citation type="submission" date="2022-06" db="EMBL/GenBank/DDBJ databases">
        <title>Detection of beta-lactamases in bacteria of animal origin.</title>
        <authorList>
            <person name="Mlynarcik P."/>
            <person name="Zdarska V."/>
            <person name="Chudobova H."/>
            <person name="Prochazkova P."/>
            <person name="Hricova K."/>
            <person name="Mezerova K."/>
            <person name="Bardon J."/>
            <person name="Dolejska M."/>
            <person name="Sukkar I."/>
            <person name="Kolar M."/>
        </authorList>
    </citation>
    <scope>NUCLEOTIDE SEQUENCE</scope>
    <source>
        <strain evidence="3">S 300-3</strain>
    </source>
</reference>
<feature type="signal peptide" evidence="2">
    <location>
        <begin position="1"/>
        <end position="19"/>
    </location>
</feature>